<dbReference type="EMBL" id="QHKI01000033">
    <property type="protein sequence ID" value="RSM79374.1"/>
    <property type="molecule type" value="Genomic_DNA"/>
</dbReference>
<dbReference type="InterPro" id="IPR050051">
    <property type="entry name" value="EccE_dom"/>
</dbReference>
<evidence type="ECO:0000259" key="3">
    <source>
        <dbReference type="Pfam" id="PF11203"/>
    </source>
</evidence>
<feature type="compositionally biased region" description="Basic and acidic residues" evidence="1">
    <location>
        <begin position="32"/>
        <end position="50"/>
    </location>
</feature>
<comment type="caution">
    <text evidence="4">The sequence shown here is derived from an EMBL/GenBank/DDBJ whole genome shotgun (WGS) entry which is preliminary data.</text>
</comment>
<reference evidence="4 5" key="1">
    <citation type="submission" date="2018-05" db="EMBL/GenBank/DDBJ databases">
        <title>Evolution of GPA BGCs.</title>
        <authorList>
            <person name="Waglechner N."/>
            <person name="Wright G.D."/>
        </authorList>
    </citation>
    <scope>NUCLEOTIDE SEQUENCE [LARGE SCALE GENOMIC DNA]</scope>
    <source>
        <strain evidence="4 5">A82846</strain>
    </source>
</reference>
<evidence type="ECO:0000256" key="2">
    <source>
        <dbReference type="SAM" id="Phobius"/>
    </source>
</evidence>
<evidence type="ECO:0000313" key="4">
    <source>
        <dbReference type="EMBL" id="RSM79374.1"/>
    </source>
</evidence>
<dbReference type="Pfam" id="PF11203">
    <property type="entry name" value="EccE"/>
    <property type="match status" value="1"/>
</dbReference>
<keyword evidence="2" id="KW-0812">Transmembrane</keyword>
<dbReference type="AlphaFoldDB" id="A0A428Z229"/>
<dbReference type="Proteomes" id="UP000287547">
    <property type="component" value="Unassembled WGS sequence"/>
</dbReference>
<evidence type="ECO:0000313" key="5">
    <source>
        <dbReference type="Proteomes" id="UP000287547"/>
    </source>
</evidence>
<keyword evidence="2" id="KW-1133">Transmembrane helix</keyword>
<organism evidence="4 5">
    <name type="scientific">Kibdelosporangium aridum</name>
    <dbReference type="NCBI Taxonomy" id="2030"/>
    <lineage>
        <taxon>Bacteria</taxon>
        <taxon>Bacillati</taxon>
        <taxon>Actinomycetota</taxon>
        <taxon>Actinomycetes</taxon>
        <taxon>Pseudonocardiales</taxon>
        <taxon>Pseudonocardiaceae</taxon>
        <taxon>Kibdelosporangium</taxon>
    </lineage>
</organism>
<keyword evidence="2" id="KW-0472">Membrane</keyword>
<gene>
    <name evidence="4" type="ORF">DMH04_31995</name>
</gene>
<name>A0A428Z229_KIBAR</name>
<feature type="domain" description="Type VII secretion system protein EccE" evidence="3">
    <location>
        <begin position="243"/>
        <end position="320"/>
    </location>
</feature>
<protein>
    <recommendedName>
        <fullName evidence="3">Type VII secretion system protein EccE domain-containing protein</fullName>
    </recommendedName>
</protein>
<proteinExistence type="predicted"/>
<feature type="region of interest" description="Disordered" evidence="1">
    <location>
        <begin position="1"/>
        <end position="55"/>
    </location>
</feature>
<accession>A0A428Z229</accession>
<sequence length="418" mass="44210">MHATVHNDIAVTRTLEQHGPGLRKVGTTPATKESRDAKPSHDKDCDHNAADGDAVDATPRVRDGFVGAHHQAGDLPASLVRVGLELVPCACHRLRAPFLRYWLHLSGPLGGEQMKARGRTVAIEAGIGAMVAGAVLRNPIGWTFLALGVLVVILALLKVDKRVLAWLGREEKVSSLQVINAPNRNGPPVGVVGDGQGFAAALEIDTGAPLCLRLEDLESFVLSDPSELAGAQVLVEQYKGLSRRVWIVLRHEPMWAKTAVHERGGGAEGARLALVAALARLQVRLSDQNMSAAPLSSAELSTMFSLVGDLEAADTRRDAWIAKPAAHCSLTANVSNWQHLLQATAASAADISYIAATTDGTTTVRLVAADHRKAAAARQEILASGLATEMQQRDGLVATLPFGGGARNLVGAIGLVRR</sequence>
<feature type="transmembrane region" description="Helical" evidence="2">
    <location>
        <begin position="140"/>
        <end position="159"/>
    </location>
</feature>
<evidence type="ECO:0000256" key="1">
    <source>
        <dbReference type="SAM" id="MobiDB-lite"/>
    </source>
</evidence>